<feature type="region of interest" description="Disordered" evidence="6">
    <location>
        <begin position="35"/>
        <end position="79"/>
    </location>
</feature>
<evidence type="ECO:0000256" key="3">
    <source>
        <dbReference type="ARBA" id="ARBA00012824"/>
    </source>
</evidence>
<dbReference type="SUPFAM" id="SSF56322">
    <property type="entry name" value="ADC synthase"/>
    <property type="match status" value="1"/>
</dbReference>
<feature type="compositionally biased region" description="Low complexity" evidence="6">
    <location>
        <begin position="47"/>
        <end position="77"/>
    </location>
</feature>
<evidence type="ECO:0000256" key="1">
    <source>
        <dbReference type="ARBA" id="ARBA00000799"/>
    </source>
</evidence>
<feature type="region of interest" description="Disordered" evidence="6">
    <location>
        <begin position="99"/>
        <end position="118"/>
    </location>
</feature>
<dbReference type="GO" id="GO:0009697">
    <property type="term" value="P:salicylic acid biosynthetic process"/>
    <property type="evidence" value="ECO:0007669"/>
    <property type="project" value="TreeGrafter"/>
</dbReference>
<dbReference type="Proteomes" id="UP000316181">
    <property type="component" value="Unassembled WGS sequence"/>
</dbReference>
<comment type="caution">
    <text evidence="8">The sequence shown here is derived from an EMBL/GenBank/DDBJ whole genome shotgun (WGS) entry which is preliminary data.</text>
</comment>
<dbReference type="InterPro" id="IPR015890">
    <property type="entry name" value="Chorismate_C"/>
</dbReference>
<dbReference type="EC" id="5.4.4.2" evidence="3"/>
<dbReference type="OrthoDB" id="9806579at2"/>
<dbReference type="EMBL" id="VFNV01000001">
    <property type="protein sequence ID" value="TQK76560.1"/>
    <property type="molecule type" value="Genomic_DNA"/>
</dbReference>
<evidence type="ECO:0000313" key="8">
    <source>
        <dbReference type="EMBL" id="TQK76560.1"/>
    </source>
</evidence>
<protein>
    <recommendedName>
        <fullName evidence="3">isochorismate synthase</fullName>
        <ecNumber evidence="3">5.4.4.2</ecNumber>
    </recommendedName>
    <alternativeName>
        <fullName evidence="5">Isochorismate mutase</fullName>
    </alternativeName>
</protein>
<dbReference type="NCBIfam" id="TIGR00543">
    <property type="entry name" value="isochor_syn"/>
    <property type="match status" value="1"/>
</dbReference>
<dbReference type="AlphaFoldDB" id="A0A542SPL9"/>
<dbReference type="PANTHER" id="PTHR42839:SF2">
    <property type="entry name" value="ISOCHORISMATE SYNTHASE ENTC"/>
    <property type="match status" value="1"/>
</dbReference>
<dbReference type="Pfam" id="PF00425">
    <property type="entry name" value="Chorismate_bind"/>
    <property type="match status" value="1"/>
</dbReference>
<dbReference type="RefSeq" id="WP_142111906.1">
    <property type="nucleotide sequence ID" value="NZ_BAAATB010000002.1"/>
</dbReference>
<organism evidence="8 9">
    <name type="scientific">Rarobacter incanus</name>
    <dbReference type="NCBI Taxonomy" id="153494"/>
    <lineage>
        <taxon>Bacteria</taxon>
        <taxon>Bacillati</taxon>
        <taxon>Actinomycetota</taxon>
        <taxon>Actinomycetes</taxon>
        <taxon>Micrococcales</taxon>
        <taxon>Rarobacteraceae</taxon>
        <taxon>Rarobacter</taxon>
    </lineage>
</organism>
<dbReference type="GO" id="GO:0008909">
    <property type="term" value="F:isochorismate synthase activity"/>
    <property type="evidence" value="ECO:0007669"/>
    <property type="project" value="UniProtKB-EC"/>
</dbReference>
<evidence type="ECO:0000259" key="7">
    <source>
        <dbReference type="Pfam" id="PF00425"/>
    </source>
</evidence>
<evidence type="ECO:0000256" key="5">
    <source>
        <dbReference type="ARBA" id="ARBA00041564"/>
    </source>
</evidence>
<gene>
    <name evidence="8" type="ORF">FB389_1243</name>
</gene>
<dbReference type="Gene3D" id="3.60.120.10">
    <property type="entry name" value="Anthranilate synthase"/>
    <property type="match status" value="1"/>
</dbReference>
<dbReference type="InterPro" id="IPR005801">
    <property type="entry name" value="ADC_synthase"/>
</dbReference>
<dbReference type="PANTHER" id="PTHR42839">
    <property type="entry name" value="ISOCHORISMATE SYNTHASE ENTC"/>
    <property type="match status" value="1"/>
</dbReference>
<dbReference type="InterPro" id="IPR004561">
    <property type="entry name" value="IsoChor_synthase"/>
</dbReference>
<feature type="domain" description="Chorismate-utilising enzyme C-terminal" evidence="7">
    <location>
        <begin position="133"/>
        <end position="396"/>
    </location>
</feature>
<evidence type="ECO:0000313" key="9">
    <source>
        <dbReference type="Proteomes" id="UP000316181"/>
    </source>
</evidence>
<comment type="similarity">
    <text evidence="2">Belongs to the isochorismate synthase family.</text>
</comment>
<keyword evidence="9" id="KW-1185">Reference proteome</keyword>
<proteinExistence type="inferred from homology"/>
<comment type="catalytic activity">
    <reaction evidence="1">
        <text>chorismate = isochorismate</text>
        <dbReference type="Rhea" id="RHEA:18985"/>
        <dbReference type="ChEBI" id="CHEBI:29748"/>
        <dbReference type="ChEBI" id="CHEBI:29780"/>
        <dbReference type="EC" id="5.4.4.2"/>
    </reaction>
</comment>
<accession>A0A542SPL9</accession>
<name>A0A542SPL9_9MICO</name>
<keyword evidence="4" id="KW-0413">Isomerase</keyword>
<reference evidence="8 9" key="1">
    <citation type="submission" date="2019-06" db="EMBL/GenBank/DDBJ databases">
        <title>Sequencing the genomes of 1000 actinobacteria strains.</title>
        <authorList>
            <person name="Klenk H.-P."/>
        </authorList>
    </citation>
    <scope>NUCLEOTIDE SEQUENCE [LARGE SCALE GENOMIC DNA]</scope>
    <source>
        <strain evidence="8 9">DSM 10596</strain>
    </source>
</reference>
<sequence>MTLAMASAGRWWEPTRIVGTVSGRSSDGEFLAAVAAQIRDTPPGAPSDPSTPSTPSTPSAPSAPSAPSDPSDPSPSGLPVAFGVVGFEPDSRATFHLTAGMVEGPPGAPRSSQLDPRADHAPTVVSLRPRPSADDYSRTVAAALDRIAREGGDRKIVLGRWQDVTMSAPLQPAELAARLHARNPASVVLALPLADPRAQPATLVAATPELLIARRGDRILSRPLAGSVPRASDPGEDKERGRRLLADAKNLREHAFVVRAIADALGPLCDEFRVPAAPCLIGTDSMWHLASPIAGRLSPQATKEWDALRLARLLHPTPAVAGTPRTWAMDAISELEESPRGPFTGAAGWVDAVGDGAFHVVIRAAVVQGVSVRLFAGAGIVDGSIPAEEAAETGAKMMTVMRALGGAK</sequence>
<evidence type="ECO:0000256" key="2">
    <source>
        <dbReference type="ARBA" id="ARBA00005297"/>
    </source>
</evidence>
<evidence type="ECO:0000256" key="6">
    <source>
        <dbReference type="SAM" id="MobiDB-lite"/>
    </source>
</evidence>
<evidence type="ECO:0000256" key="4">
    <source>
        <dbReference type="ARBA" id="ARBA00023235"/>
    </source>
</evidence>